<dbReference type="STRING" id="1391654.AKJ09_10796"/>
<evidence type="ECO:0000313" key="2">
    <source>
        <dbReference type="Proteomes" id="UP000064967"/>
    </source>
</evidence>
<dbReference type="KEGG" id="llu:AKJ09_10796"/>
<evidence type="ECO:0000313" key="1">
    <source>
        <dbReference type="EMBL" id="AKV04133.1"/>
    </source>
</evidence>
<organism evidence="1 2">
    <name type="scientific">Labilithrix luteola</name>
    <dbReference type="NCBI Taxonomy" id="1391654"/>
    <lineage>
        <taxon>Bacteria</taxon>
        <taxon>Pseudomonadati</taxon>
        <taxon>Myxococcota</taxon>
        <taxon>Polyangia</taxon>
        <taxon>Polyangiales</taxon>
        <taxon>Labilitrichaceae</taxon>
        <taxon>Labilithrix</taxon>
    </lineage>
</organism>
<name>A0A0K1QEH5_9BACT</name>
<dbReference type="RefSeq" id="WP_169928599.1">
    <property type="nucleotide sequence ID" value="NZ_CP012333.1"/>
</dbReference>
<gene>
    <name evidence="1" type="ORF">AKJ09_10796</name>
</gene>
<dbReference type="PROSITE" id="PS51257">
    <property type="entry name" value="PROKAR_LIPOPROTEIN"/>
    <property type="match status" value="1"/>
</dbReference>
<dbReference type="AlphaFoldDB" id="A0A0K1QEH5"/>
<protein>
    <recommendedName>
        <fullName evidence="3">Lipoprotein</fullName>
    </recommendedName>
</protein>
<reference evidence="1 2" key="1">
    <citation type="submission" date="2015-08" db="EMBL/GenBank/DDBJ databases">
        <authorList>
            <person name="Babu N.S."/>
            <person name="Beckwith C.J."/>
            <person name="Beseler K.G."/>
            <person name="Brison A."/>
            <person name="Carone J.V."/>
            <person name="Caskin T.P."/>
            <person name="Diamond M."/>
            <person name="Durham M.E."/>
            <person name="Foxe J.M."/>
            <person name="Go M."/>
            <person name="Henderson B.A."/>
            <person name="Jones I.B."/>
            <person name="McGettigan J.A."/>
            <person name="Micheletti S.J."/>
            <person name="Nasrallah M.E."/>
            <person name="Ortiz D."/>
            <person name="Piller C.R."/>
            <person name="Privatt S.R."/>
            <person name="Schneider S.L."/>
            <person name="Sharp S."/>
            <person name="Smith T.C."/>
            <person name="Stanton J.D."/>
            <person name="Ullery H.E."/>
            <person name="Wilson R.J."/>
            <person name="Serrano M.G."/>
            <person name="Buck G."/>
            <person name="Lee V."/>
            <person name="Wang Y."/>
            <person name="Carvalho R."/>
            <person name="Voegtly L."/>
            <person name="Shi R."/>
            <person name="Duckworth R."/>
            <person name="Johnson A."/>
            <person name="Loviza R."/>
            <person name="Walstead R."/>
            <person name="Shah Z."/>
            <person name="Kiflezghi M."/>
            <person name="Wade K."/>
            <person name="Ball S.L."/>
            <person name="Bradley K.W."/>
            <person name="Asai D.J."/>
            <person name="Bowman C.A."/>
            <person name="Russell D.A."/>
            <person name="Pope W.H."/>
            <person name="Jacobs-Sera D."/>
            <person name="Hendrix R.W."/>
            <person name="Hatfull G.F."/>
        </authorList>
    </citation>
    <scope>NUCLEOTIDE SEQUENCE [LARGE SCALE GENOMIC DNA]</scope>
    <source>
        <strain evidence="1 2">DSM 27648</strain>
    </source>
</reference>
<dbReference type="EMBL" id="CP012333">
    <property type="protein sequence ID" value="AKV04133.1"/>
    <property type="molecule type" value="Genomic_DNA"/>
</dbReference>
<proteinExistence type="predicted"/>
<dbReference type="Proteomes" id="UP000064967">
    <property type="component" value="Chromosome"/>
</dbReference>
<sequence length="242" mass="25055">MSPLRLLLGASLLLGAAACLESPQSFVDYDAVAVPDGNGSASIGAWTVKLTRADVALGPFYFCASASGSSTLCKSAVAEVRDVTTVNGLAFAPAGIGRVHGLTGPIQSASYDLGISWFDTQTAPTPAEATPSGHSMRIEGMATSPTSSFTFTADVDVVPQYQGQNAVATAPAEATVTSGAYRLEVHFDAAAWMRQLDFDAIAAELAQTGATNYVIEPGTVEHGALLVGIKNLAPIQFRWVSL</sequence>
<evidence type="ECO:0008006" key="3">
    <source>
        <dbReference type="Google" id="ProtNLM"/>
    </source>
</evidence>
<accession>A0A0K1QEH5</accession>
<keyword evidence="2" id="KW-1185">Reference proteome</keyword>